<reference evidence="1 2" key="1">
    <citation type="journal article" date="2012" name="FEBS Lett.">
        <title>Anammox organism KSU-1 expresses a NirK-type copper-containing nitrite reductase instead of a NirS-type with cytochrome cd1.</title>
        <authorList>
            <person name="Hira D."/>
            <person name="Toh H."/>
            <person name="Migita C.T."/>
            <person name="Okubo H."/>
            <person name="Nishiyama T."/>
            <person name="Hattori M."/>
            <person name="Furukawa K."/>
            <person name="Fujii T."/>
        </authorList>
    </citation>
    <scope>NUCLEOTIDE SEQUENCE [LARGE SCALE GENOMIC DNA]</scope>
</reference>
<dbReference type="AlphaFoldDB" id="I3ILZ5"/>
<dbReference type="STRING" id="247490.KSU1_C1144"/>
<proteinExistence type="predicted"/>
<comment type="caution">
    <text evidence="1">The sequence shown here is derived from an EMBL/GenBank/DDBJ whole genome shotgun (WGS) entry which is preliminary data.</text>
</comment>
<dbReference type="EMBL" id="BAFH01000003">
    <property type="protein sequence ID" value="GAB62740.1"/>
    <property type="molecule type" value="Genomic_DNA"/>
</dbReference>
<keyword evidence="2" id="KW-1185">Reference proteome</keyword>
<dbReference type="eggNOG" id="ENOG502ZC1F">
    <property type="taxonomic scope" value="Bacteria"/>
</dbReference>
<dbReference type="Proteomes" id="UP000002985">
    <property type="component" value="Unassembled WGS sequence"/>
</dbReference>
<evidence type="ECO:0008006" key="3">
    <source>
        <dbReference type="Google" id="ProtNLM"/>
    </source>
</evidence>
<organism evidence="1 2">
    <name type="scientific">Candidatus Jettenia caeni</name>
    <dbReference type="NCBI Taxonomy" id="247490"/>
    <lineage>
        <taxon>Bacteria</taxon>
        <taxon>Pseudomonadati</taxon>
        <taxon>Planctomycetota</taxon>
        <taxon>Candidatus Brocadiia</taxon>
        <taxon>Candidatus Brocadiales</taxon>
        <taxon>Candidatus Brocadiaceae</taxon>
        <taxon>Candidatus Jettenia</taxon>
    </lineage>
</organism>
<dbReference type="OrthoDB" id="8602450at2"/>
<evidence type="ECO:0000313" key="1">
    <source>
        <dbReference type="EMBL" id="GAB62740.1"/>
    </source>
</evidence>
<accession>I3ILZ5</accession>
<gene>
    <name evidence="1" type="ORF">KSU1_C1144</name>
</gene>
<name>I3ILZ5_9BACT</name>
<protein>
    <recommendedName>
        <fullName evidence="3">VacJ</fullName>
    </recommendedName>
</protein>
<sequence>MGKNTMLQYYENLKRTALVLKPKQPFLDWLLSVEPGEDFLDELKDGDVYLLSGYEEVSQMQNWLKRNFDSIFTDQLNNWYTDEALWPQNRTMEMFNEWFEYSLCTTILDTQKGRIEKA</sequence>
<evidence type="ECO:0000313" key="2">
    <source>
        <dbReference type="Proteomes" id="UP000002985"/>
    </source>
</evidence>